<accession>A0A401PTA2</accession>
<sequence>MQSKREREFTPSTLGNAKEVELTGCAQRRPLVQEITAGTLHMSSARLRSKLNSQTVCNSAQFLPNYCILTSHSNSPNRGIVCELPGHHVVLTNLPEAIIIGHHELTPCRDLPIVQADDFERTDDQQTDRYVQKGFLRIPHLHAEWEGLKKEAKQIDHLWNKERELIKTTRLRNCLTHRTCSLKYGIGD</sequence>
<reference evidence="1 2" key="1">
    <citation type="journal article" date="2018" name="Nat. Ecol. Evol.">
        <title>Shark genomes provide insights into elasmobranch evolution and the origin of vertebrates.</title>
        <authorList>
            <person name="Hara Y"/>
            <person name="Yamaguchi K"/>
            <person name="Onimaru K"/>
            <person name="Kadota M"/>
            <person name="Koyanagi M"/>
            <person name="Keeley SD"/>
            <person name="Tatsumi K"/>
            <person name="Tanaka K"/>
            <person name="Motone F"/>
            <person name="Kageyama Y"/>
            <person name="Nozu R"/>
            <person name="Adachi N"/>
            <person name="Nishimura O"/>
            <person name="Nakagawa R"/>
            <person name="Tanegashima C"/>
            <person name="Kiyatake I"/>
            <person name="Matsumoto R"/>
            <person name="Murakumo K"/>
            <person name="Nishida K"/>
            <person name="Terakita A"/>
            <person name="Kuratani S"/>
            <person name="Sato K"/>
            <person name="Hyodo S Kuraku.S."/>
        </authorList>
    </citation>
    <scope>NUCLEOTIDE SEQUENCE [LARGE SCALE GENOMIC DNA]</scope>
</reference>
<organism evidence="1 2">
    <name type="scientific">Scyliorhinus torazame</name>
    <name type="common">Cloudy catshark</name>
    <name type="synonym">Catulus torazame</name>
    <dbReference type="NCBI Taxonomy" id="75743"/>
    <lineage>
        <taxon>Eukaryota</taxon>
        <taxon>Metazoa</taxon>
        <taxon>Chordata</taxon>
        <taxon>Craniata</taxon>
        <taxon>Vertebrata</taxon>
        <taxon>Chondrichthyes</taxon>
        <taxon>Elasmobranchii</taxon>
        <taxon>Galeomorphii</taxon>
        <taxon>Galeoidea</taxon>
        <taxon>Carcharhiniformes</taxon>
        <taxon>Scyliorhinidae</taxon>
        <taxon>Scyliorhinus</taxon>
    </lineage>
</organism>
<proteinExistence type="predicted"/>
<protein>
    <submittedName>
        <fullName evidence="1">Uncharacterized protein</fullName>
    </submittedName>
</protein>
<gene>
    <name evidence="1" type="ORF">scyTo_0020994</name>
</gene>
<comment type="caution">
    <text evidence="1">The sequence shown here is derived from an EMBL/GenBank/DDBJ whole genome shotgun (WGS) entry which is preliminary data.</text>
</comment>
<evidence type="ECO:0000313" key="1">
    <source>
        <dbReference type="EMBL" id="GCB76313.1"/>
    </source>
</evidence>
<dbReference type="EMBL" id="BFAA01017839">
    <property type="protein sequence ID" value="GCB76313.1"/>
    <property type="molecule type" value="Genomic_DNA"/>
</dbReference>
<keyword evidence="2" id="KW-1185">Reference proteome</keyword>
<evidence type="ECO:0000313" key="2">
    <source>
        <dbReference type="Proteomes" id="UP000288216"/>
    </source>
</evidence>
<dbReference type="Proteomes" id="UP000288216">
    <property type="component" value="Unassembled WGS sequence"/>
</dbReference>
<dbReference type="AlphaFoldDB" id="A0A401PTA2"/>
<name>A0A401PTA2_SCYTO</name>